<dbReference type="RefSeq" id="WP_265790326.1">
    <property type="nucleotide sequence ID" value="NZ_BAABRS010000003.1"/>
</dbReference>
<feature type="compositionally biased region" description="Polar residues" evidence="1">
    <location>
        <begin position="245"/>
        <end position="255"/>
    </location>
</feature>
<dbReference type="PANTHER" id="PTHR24023">
    <property type="entry name" value="COLLAGEN ALPHA"/>
    <property type="match status" value="1"/>
</dbReference>
<dbReference type="PANTHER" id="PTHR24023:SF1082">
    <property type="entry name" value="COLLAGEN TRIPLE HELIX REPEAT"/>
    <property type="match status" value="1"/>
</dbReference>
<reference evidence="2 3" key="1">
    <citation type="submission" date="2021-11" db="EMBL/GenBank/DDBJ databases">
        <title>Aliifidinibius sp. nov., a new bacterium isolated from saline soil.</title>
        <authorList>
            <person name="Galisteo C."/>
            <person name="De La Haba R."/>
            <person name="Sanchez-Porro C."/>
            <person name="Ventosa A."/>
        </authorList>
    </citation>
    <scope>NUCLEOTIDE SEQUENCE [LARGE SCALE GENOMIC DNA]</scope>
    <source>
        <strain evidence="2 3">KACC 190600</strain>
    </source>
</reference>
<dbReference type="InterPro" id="IPR050149">
    <property type="entry name" value="Collagen_superfamily"/>
</dbReference>
<dbReference type="Gene3D" id="1.20.5.320">
    <property type="entry name" value="6-Phosphogluconate Dehydrogenase, domain 3"/>
    <property type="match status" value="1"/>
</dbReference>
<protein>
    <recommendedName>
        <fullName evidence="4">Collagen triple helix repeat-containing protein</fullName>
    </recommendedName>
</protein>
<feature type="region of interest" description="Disordered" evidence="1">
    <location>
        <begin position="162"/>
        <end position="202"/>
    </location>
</feature>
<feature type="region of interest" description="Disordered" evidence="1">
    <location>
        <begin position="109"/>
        <end position="136"/>
    </location>
</feature>
<evidence type="ECO:0000313" key="3">
    <source>
        <dbReference type="Proteomes" id="UP001207337"/>
    </source>
</evidence>
<evidence type="ECO:0000256" key="1">
    <source>
        <dbReference type="SAM" id="MobiDB-lite"/>
    </source>
</evidence>
<dbReference type="Proteomes" id="UP001207337">
    <property type="component" value="Unassembled WGS sequence"/>
</dbReference>
<keyword evidence="3" id="KW-1185">Reference proteome</keyword>
<comment type="caution">
    <text evidence="2">The sequence shown here is derived from an EMBL/GenBank/DDBJ whole genome shotgun (WGS) entry which is preliminary data.</text>
</comment>
<accession>A0ABT3Q0D1</accession>
<feature type="compositionally biased region" description="Low complexity" evidence="1">
    <location>
        <begin position="39"/>
        <end position="60"/>
    </location>
</feature>
<proteinExistence type="predicted"/>
<feature type="region of interest" description="Disordered" evidence="1">
    <location>
        <begin position="39"/>
        <end position="69"/>
    </location>
</feature>
<evidence type="ECO:0000313" key="2">
    <source>
        <dbReference type="EMBL" id="MCW9713544.1"/>
    </source>
</evidence>
<feature type="region of interest" description="Disordered" evidence="1">
    <location>
        <begin position="220"/>
        <end position="255"/>
    </location>
</feature>
<organism evidence="2 3">
    <name type="scientific">Fodinibius salicampi</name>
    <dbReference type="NCBI Taxonomy" id="1920655"/>
    <lineage>
        <taxon>Bacteria</taxon>
        <taxon>Pseudomonadati</taxon>
        <taxon>Balneolota</taxon>
        <taxon>Balneolia</taxon>
        <taxon>Balneolales</taxon>
        <taxon>Balneolaceae</taxon>
        <taxon>Fodinibius</taxon>
    </lineage>
</organism>
<sequence>MNLFTYRETNSPNLIRRLSLMLLLALLIFGLGLMGCEGPQGPMGEQGQQGPQGPVGPAGDDGSEMYSDKGAPDENIGDIGDYYLNSNTGELYGPKDSDGWGNPAIVLMGEDGRDGADGQDGNDGSQIHSGTGAPSTDMGVIGDFYFDKNTGDFYGPKAENGWGNPTNLMGEDGHDGADGQDGEDGKDGSVIHAGNGAPSADVGATGDFYFDNTNGDFYGPKTDSGWGSPTNLMGADGQDGEDGSQIYSGSGAPSSSLGTTGDYYLDKANYELYGPKTDSGWGSPINIKGADGNANVTRYIHPEHDFSVDSDLSISMQVNNPEESAWIVYLKYVDPNDIDIYYHLPGWGYGGASQYSTFHYFSISIRIRLQSGTGEKYDNIEIVRIEANDTVNNPKQKGDNIIPEHLDISDYNEVAEYYGFNNK</sequence>
<dbReference type="EMBL" id="JAJNDC010000003">
    <property type="protein sequence ID" value="MCW9713544.1"/>
    <property type="molecule type" value="Genomic_DNA"/>
</dbReference>
<evidence type="ECO:0008006" key="4">
    <source>
        <dbReference type="Google" id="ProtNLM"/>
    </source>
</evidence>
<gene>
    <name evidence="2" type="ORF">LQ318_11595</name>
</gene>
<feature type="compositionally biased region" description="Basic and acidic residues" evidence="1">
    <location>
        <begin position="171"/>
        <end position="189"/>
    </location>
</feature>
<feature type="compositionally biased region" description="Polar residues" evidence="1">
    <location>
        <begin position="122"/>
        <end position="134"/>
    </location>
</feature>
<name>A0ABT3Q0D1_9BACT</name>